<dbReference type="Gene3D" id="1.10.150.20">
    <property type="entry name" value="5' to 3' exonuclease, C-terminal subdomain"/>
    <property type="match status" value="1"/>
</dbReference>
<keyword evidence="3" id="KW-0238">DNA-binding</keyword>
<dbReference type="PANTHER" id="PTHR43788">
    <property type="entry name" value="DNA2/NAM7 HELICASE FAMILY MEMBER"/>
    <property type="match status" value="1"/>
</dbReference>
<dbReference type="RefSeq" id="WP_073337639.1">
    <property type="nucleotide sequence ID" value="NZ_FQXM01000006.1"/>
</dbReference>
<proteinExistence type="inferred from homology"/>
<evidence type="ECO:0000313" key="6">
    <source>
        <dbReference type="EMBL" id="SHH50385.1"/>
    </source>
</evidence>
<dbReference type="GO" id="GO:0016887">
    <property type="term" value="F:ATP hydrolysis activity"/>
    <property type="evidence" value="ECO:0007669"/>
    <property type="project" value="RHEA"/>
</dbReference>
<dbReference type="AlphaFoldDB" id="A0A1M5THU1"/>
<dbReference type="Gene3D" id="1.10.10.2220">
    <property type="match status" value="1"/>
</dbReference>
<name>A0A1M5THU1_9CLOT</name>
<protein>
    <recommendedName>
        <fullName evidence="3">ATP-dependent RecD2 DNA helicase</fullName>
        <ecNumber evidence="3">5.6.2.3</ecNumber>
    </recommendedName>
    <alternativeName>
        <fullName evidence="3">DNA 5'-3' helicase subunit RecD2</fullName>
    </alternativeName>
</protein>
<accession>A0A1M5THU1</accession>
<dbReference type="GO" id="GO:0006281">
    <property type="term" value="P:DNA repair"/>
    <property type="evidence" value="ECO:0007669"/>
    <property type="project" value="InterPro"/>
</dbReference>
<reference evidence="6 7" key="1">
    <citation type="submission" date="2016-11" db="EMBL/GenBank/DDBJ databases">
        <authorList>
            <person name="Jaros S."/>
            <person name="Januszkiewicz K."/>
            <person name="Wedrychowicz H."/>
        </authorList>
    </citation>
    <scope>NUCLEOTIDE SEQUENCE [LARGE SCALE GENOMIC DNA]</scope>
    <source>
        <strain evidence="6 7">DSM 8605</strain>
    </source>
</reference>
<feature type="domain" description="Helix-hairpin-helix DNA-binding motif class 1" evidence="4">
    <location>
        <begin position="81"/>
        <end position="102"/>
    </location>
</feature>
<dbReference type="InterPro" id="IPR055446">
    <property type="entry name" value="RecD2_N_OB"/>
</dbReference>
<dbReference type="InterPro" id="IPR027785">
    <property type="entry name" value="UvrD-like_helicase_C"/>
</dbReference>
<dbReference type="EMBL" id="FQXM01000006">
    <property type="protein sequence ID" value="SHH50385.1"/>
    <property type="molecule type" value="Genomic_DNA"/>
</dbReference>
<keyword evidence="1 3" id="KW-0547">Nucleotide-binding</keyword>
<dbReference type="InterPro" id="IPR029493">
    <property type="entry name" value="RecD2-like_HHH"/>
</dbReference>
<dbReference type="Pfam" id="PF18335">
    <property type="entry name" value="SH3_13"/>
    <property type="match status" value="1"/>
</dbReference>
<dbReference type="OrthoDB" id="9803432at2"/>
<dbReference type="CDD" id="cd18809">
    <property type="entry name" value="SF1_C_RecD"/>
    <property type="match status" value="1"/>
</dbReference>
<dbReference type="Gene3D" id="2.30.30.940">
    <property type="match status" value="1"/>
</dbReference>
<dbReference type="SUPFAM" id="SSF52540">
    <property type="entry name" value="P-loop containing nucleoside triphosphate hydrolases"/>
    <property type="match status" value="1"/>
</dbReference>
<dbReference type="CDD" id="cd17933">
    <property type="entry name" value="DEXSc_RecD-like"/>
    <property type="match status" value="1"/>
</dbReference>
<dbReference type="InterPro" id="IPR010994">
    <property type="entry name" value="RuvA_2-like"/>
</dbReference>
<dbReference type="SUPFAM" id="SSF47781">
    <property type="entry name" value="RuvA domain 2-like"/>
    <property type="match status" value="1"/>
</dbReference>
<dbReference type="Proteomes" id="UP000184447">
    <property type="component" value="Unassembled WGS sequence"/>
</dbReference>
<keyword evidence="3" id="KW-0413">Isomerase</keyword>
<evidence type="ECO:0000259" key="4">
    <source>
        <dbReference type="SMART" id="SM00278"/>
    </source>
</evidence>
<feature type="domain" description="Helix-hairpin-helix DNA-binding motif class 1" evidence="4">
    <location>
        <begin position="116"/>
        <end position="135"/>
    </location>
</feature>
<comment type="similarity">
    <text evidence="3">Belongs to the RecD family. RecD2 subfamily.</text>
</comment>
<dbReference type="Gene3D" id="3.40.50.300">
    <property type="entry name" value="P-loop containing nucleotide triphosphate hydrolases"/>
    <property type="match status" value="2"/>
</dbReference>
<evidence type="ECO:0000256" key="1">
    <source>
        <dbReference type="ARBA" id="ARBA00022741"/>
    </source>
</evidence>
<keyword evidence="3" id="KW-0347">Helicase</keyword>
<evidence type="ECO:0000256" key="3">
    <source>
        <dbReference type="HAMAP-Rule" id="MF_01488"/>
    </source>
</evidence>
<gene>
    <name evidence="3" type="primary">recD2</name>
    <name evidence="6" type="ORF">SAMN02745207_01315</name>
</gene>
<comment type="catalytic activity">
    <reaction evidence="3">
        <text>ATP + H2O = ADP + phosphate + H(+)</text>
        <dbReference type="Rhea" id="RHEA:13065"/>
        <dbReference type="ChEBI" id="CHEBI:15377"/>
        <dbReference type="ChEBI" id="CHEBI:15378"/>
        <dbReference type="ChEBI" id="CHEBI:30616"/>
        <dbReference type="ChEBI" id="CHEBI:43474"/>
        <dbReference type="ChEBI" id="CHEBI:456216"/>
        <dbReference type="EC" id="5.6.2.3"/>
    </reaction>
</comment>
<dbReference type="InterPro" id="IPR003583">
    <property type="entry name" value="Hlx-hairpin-Hlx_DNA-bd_motif"/>
</dbReference>
<dbReference type="GO" id="GO:0043139">
    <property type="term" value="F:5'-3' DNA helicase activity"/>
    <property type="evidence" value="ECO:0007669"/>
    <property type="project" value="UniProtKB-UniRule"/>
</dbReference>
<feature type="binding site" evidence="3">
    <location>
        <begin position="343"/>
        <end position="347"/>
    </location>
    <ligand>
        <name>ATP</name>
        <dbReference type="ChEBI" id="CHEBI:30616"/>
    </ligand>
</feature>
<dbReference type="STRING" id="1121316.SAMN02745207_01315"/>
<dbReference type="InterPro" id="IPR041451">
    <property type="entry name" value="RecD2_SH13"/>
</dbReference>
<organism evidence="6 7">
    <name type="scientific">Clostridium grantii DSM 8605</name>
    <dbReference type="NCBI Taxonomy" id="1121316"/>
    <lineage>
        <taxon>Bacteria</taxon>
        <taxon>Bacillati</taxon>
        <taxon>Bacillota</taxon>
        <taxon>Clostridia</taxon>
        <taxon>Eubacteriales</taxon>
        <taxon>Clostridiaceae</taxon>
        <taxon>Clostridium</taxon>
    </lineage>
</organism>
<dbReference type="GO" id="GO:0006310">
    <property type="term" value="P:DNA recombination"/>
    <property type="evidence" value="ECO:0007669"/>
    <property type="project" value="InterPro"/>
</dbReference>
<sequence>MSEILGVVSDIIFQNESNGYIIAKIKDDDDIHTITGFIPYIQEGINLKLTGEWFIHPKFGQQFKVQSCEEVVPNSIDGIKKYLSSGVISGIGPVTAKKIVDFFGEKTLEILDNNIERLTEIDGIGEKKAEKIAESYLNGREIQNVMIFFQTYGLTPSQCVKVHHKYGKDAIGIVKENPYMLVEDIKGIGFKTADKIAQSIGIEINSSYRIQSGIIFVLNQFCAMGNTYLPLEKLMNECEKILLVSVEDIYSNINECVLNNKIKIEDIDEVPCVFTLQFYYYELGVTVKILTLATDEYKDVQINIEEEIKEFESNNKITFAPIQKEAITGAFQNGIEIITGGPGTGKTTIIKCITEMFENASMTVFMAAPTGRAAKRMTEATGRESKTIHRLLEFGFNEEEDYNFQRGEESPLQCDVLIVDEASMIDIMLMNSLLKAIPKGTRLIIVGDADQLPSVGPGNVLSDLINSQCVKVVRLKEIFRQAEESMIVVNAHKINNGEMPVLNKKDTDFYFINEDNSNFIMDLIIELMNERLPKFNNKWDKIKHIEILSPMKKGILGIENLNENLQKVLNPKSENKEEIEISKGVFRVGDKVMQTKNNYTLKWKSGDGEEGTGVFNGDIGYIENIYKDKIVVWFDDDRKIEYEKIYFDELELAYAMTIHKSQGSEFPVVIMPMFMGPPLLMNKNLLYTGITRAKKMVVLVGNVKALNFMISNTKSYDRYSALKWRILSTLDKNIIS</sequence>
<feature type="domain" description="AAA+ ATPase" evidence="5">
    <location>
        <begin position="332"/>
        <end position="515"/>
    </location>
</feature>
<dbReference type="Pfam" id="PF13245">
    <property type="entry name" value="AAA_19"/>
    <property type="match status" value="1"/>
</dbReference>
<evidence type="ECO:0000256" key="2">
    <source>
        <dbReference type="ARBA" id="ARBA00022840"/>
    </source>
</evidence>
<dbReference type="HAMAP" id="MF_01488">
    <property type="entry name" value="RecD2"/>
    <property type="match status" value="1"/>
</dbReference>
<dbReference type="Pfam" id="PF13538">
    <property type="entry name" value="UvrD_C_2"/>
    <property type="match status" value="1"/>
</dbReference>
<keyword evidence="7" id="KW-1185">Reference proteome</keyword>
<dbReference type="SMART" id="SM00382">
    <property type="entry name" value="AAA"/>
    <property type="match status" value="1"/>
</dbReference>
<dbReference type="Pfam" id="PF23139">
    <property type="entry name" value="OB_YrrC"/>
    <property type="match status" value="1"/>
</dbReference>
<dbReference type="SMART" id="SM00278">
    <property type="entry name" value="HhH1"/>
    <property type="match status" value="3"/>
</dbReference>
<dbReference type="GO" id="GO:0003677">
    <property type="term" value="F:DNA binding"/>
    <property type="evidence" value="ECO:0007669"/>
    <property type="project" value="UniProtKB-UniRule"/>
</dbReference>
<dbReference type="EC" id="5.6.2.3" evidence="3"/>
<dbReference type="InterPro" id="IPR006345">
    <property type="entry name" value="RecD2"/>
</dbReference>
<dbReference type="Pfam" id="PF14520">
    <property type="entry name" value="HHH_5"/>
    <property type="match status" value="1"/>
</dbReference>
<dbReference type="InterPro" id="IPR050534">
    <property type="entry name" value="Coronavir_polyprotein_1ab"/>
</dbReference>
<dbReference type="Pfam" id="PF14490">
    <property type="entry name" value="HHH_RecD2"/>
    <property type="match status" value="1"/>
</dbReference>
<dbReference type="GO" id="GO:0005524">
    <property type="term" value="F:ATP binding"/>
    <property type="evidence" value="ECO:0007669"/>
    <property type="project" value="UniProtKB-UniRule"/>
</dbReference>
<evidence type="ECO:0000259" key="5">
    <source>
        <dbReference type="SMART" id="SM00382"/>
    </source>
</evidence>
<dbReference type="GO" id="GO:0009338">
    <property type="term" value="C:exodeoxyribonuclease V complex"/>
    <property type="evidence" value="ECO:0007669"/>
    <property type="project" value="TreeGrafter"/>
</dbReference>
<comment type="function">
    <text evidence="3">DNA-dependent ATPase and ATP-dependent 5'-3' DNA helicase. Has no activity on blunt DNA or DNA with 3'-overhangs, requires at least 10 bases of 5'-ssDNA for helicase activity.</text>
</comment>
<feature type="domain" description="Helix-hairpin-helix DNA-binding motif class 1" evidence="4">
    <location>
        <begin position="180"/>
        <end position="199"/>
    </location>
</feature>
<dbReference type="InterPro" id="IPR027417">
    <property type="entry name" value="P-loop_NTPase"/>
</dbReference>
<dbReference type="NCBIfam" id="TIGR01448">
    <property type="entry name" value="recD_rel"/>
    <property type="match status" value="1"/>
</dbReference>
<keyword evidence="2 3" id="KW-0067">ATP-binding</keyword>
<evidence type="ECO:0000313" key="7">
    <source>
        <dbReference type="Proteomes" id="UP000184447"/>
    </source>
</evidence>
<dbReference type="PANTHER" id="PTHR43788:SF6">
    <property type="entry name" value="DNA HELICASE B"/>
    <property type="match status" value="1"/>
</dbReference>
<keyword evidence="3" id="KW-0378">Hydrolase</keyword>
<dbReference type="InterPro" id="IPR003593">
    <property type="entry name" value="AAA+_ATPase"/>
</dbReference>
<dbReference type="GO" id="GO:0017116">
    <property type="term" value="F:single-stranded DNA helicase activity"/>
    <property type="evidence" value="ECO:0007669"/>
    <property type="project" value="TreeGrafter"/>
</dbReference>